<dbReference type="STRING" id="512763.DC20_14650"/>
<dbReference type="EMBL" id="CP012643">
    <property type="protein sequence ID" value="ALI99988.1"/>
    <property type="molecule type" value="Genomic_DNA"/>
</dbReference>
<dbReference type="Pfam" id="PF05163">
    <property type="entry name" value="DinB"/>
    <property type="match status" value="1"/>
</dbReference>
<reference evidence="4 5" key="1">
    <citation type="submission" date="2015-08" db="EMBL/GenBank/DDBJ databases">
        <title>Complete genome sequence of Rufibacter tibetensis strain 1351t, a radiation-resistant bacterium from tibet plateau.</title>
        <authorList>
            <person name="Dai J."/>
        </authorList>
    </citation>
    <scope>NUCLEOTIDE SEQUENCE [LARGE SCALE GENOMIC DNA]</scope>
    <source>
        <strain evidence="4 5">1351</strain>
    </source>
</reference>
<dbReference type="Proteomes" id="UP000061382">
    <property type="component" value="Chromosome"/>
</dbReference>
<evidence type="ECO:0000256" key="1">
    <source>
        <dbReference type="ARBA" id="ARBA00008635"/>
    </source>
</evidence>
<dbReference type="GO" id="GO:0046872">
    <property type="term" value="F:metal ion binding"/>
    <property type="evidence" value="ECO:0007669"/>
    <property type="project" value="UniProtKB-KW"/>
</dbReference>
<dbReference type="SUPFAM" id="SSF109854">
    <property type="entry name" value="DinB/YfiT-like putative metalloenzymes"/>
    <property type="match status" value="1"/>
</dbReference>
<evidence type="ECO:0000313" key="4">
    <source>
        <dbReference type="EMBL" id="ALI99988.1"/>
    </source>
</evidence>
<dbReference type="InterPro" id="IPR034660">
    <property type="entry name" value="DinB/YfiT-like"/>
</dbReference>
<evidence type="ECO:0000256" key="3">
    <source>
        <dbReference type="PIRSR" id="PIRSR607837-1"/>
    </source>
</evidence>
<proteinExistence type="inferred from homology"/>
<dbReference type="Gene3D" id="1.20.120.450">
    <property type="entry name" value="dinb family like domain"/>
    <property type="match status" value="1"/>
</dbReference>
<dbReference type="InterPro" id="IPR007837">
    <property type="entry name" value="DinB"/>
</dbReference>
<keyword evidence="2 3" id="KW-0479">Metal-binding</keyword>
<organism evidence="4 5">
    <name type="scientific">Rufibacter tibetensis</name>
    <dbReference type="NCBI Taxonomy" id="512763"/>
    <lineage>
        <taxon>Bacteria</taxon>
        <taxon>Pseudomonadati</taxon>
        <taxon>Bacteroidota</taxon>
        <taxon>Cytophagia</taxon>
        <taxon>Cytophagales</taxon>
        <taxon>Hymenobacteraceae</taxon>
        <taxon>Rufibacter</taxon>
    </lineage>
</organism>
<evidence type="ECO:0000256" key="2">
    <source>
        <dbReference type="ARBA" id="ARBA00022723"/>
    </source>
</evidence>
<comment type="similarity">
    <text evidence="1">Belongs to the DinB family.</text>
</comment>
<sequence>MELNQKLLRQFEQEAANTRKMLERVPDEHFDWKPHAKSMSLKTLAAHVAELPGLFIAAVLKTEEVDMSPQSYKPFAGTTHQELMDHFEENYQKAVKALNDTNVVEIGKTWTLRSNGNVIVSMPKQVVIRNLAMNHLIHHRGQLSVYLRLLDVPVPGMYGPTADEQFVS</sequence>
<feature type="binding site" evidence="3">
    <location>
        <position position="135"/>
    </location>
    <ligand>
        <name>a divalent metal cation</name>
        <dbReference type="ChEBI" id="CHEBI:60240"/>
    </ligand>
</feature>
<gene>
    <name evidence="4" type="ORF">DC20_14650</name>
</gene>
<name>A0A0P0CZM5_9BACT</name>
<dbReference type="KEGG" id="rti:DC20_14650"/>
<protein>
    <recommendedName>
        <fullName evidence="6">Damage-inducible protein DinB</fullName>
    </recommendedName>
</protein>
<dbReference type="PATRIC" id="fig|512763.3.peg.3222"/>
<dbReference type="RefSeq" id="WP_062544522.1">
    <property type="nucleotide sequence ID" value="NZ_CP012643.1"/>
</dbReference>
<dbReference type="AlphaFoldDB" id="A0A0P0CZM5"/>
<evidence type="ECO:0000313" key="5">
    <source>
        <dbReference type="Proteomes" id="UP000061382"/>
    </source>
</evidence>
<evidence type="ECO:0008006" key="6">
    <source>
        <dbReference type="Google" id="ProtNLM"/>
    </source>
</evidence>
<feature type="binding site" evidence="3">
    <location>
        <position position="47"/>
    </location>
    <ligand>
        <name>a divalent metal cation</name>
        <dbReference type="ChEBI" id="CHEBI:60240"/>
    </ligand>
</feature>
<feature type="binding site" evidence="3">
    <location>
        <position position="139"/>
    </location>
    <ligand>
        <name>a divalent metal cation</name>
        <dbReference type="ChEBI" id="CHEBI:60240"/>
    </ligand>
</feature>
<dbReference type="OrthoDB" id="119432at2"/>
<keyword evidence="5" id="KW-1185">Reference proteome</keyword>
<accession>A0A0P0CZM5</accession>